<dbReference type="Gene3D" id="3.30.1360.20">
    <property type="entry name" value="Transcriptional coactivator/pterin dehydratase"/>
    <property type="match status" value="1"/>
</dbReference>
<reference evidence="7 8" key="1">
    <citation type="submission" date="2012-02" db="EMBL/GenBank/DDBJ databases">
        <title>Complete genome sequence of Actinoplanes missouriensis 431 (= NBRC 102363).</title>
        <authorList>
            <person name="Ohnishi Y."/>
            <person name="Ishikawa J."/>
            <person name="Sekine M."/>
            <person name="Hosoyama A."/>
            <person name="Harada T."/>
            <person name="Narita H."/>
            <person name="Hata T."/>
            <person name="Konno Y."/>
            <person name="Tutikane K."/>
            <person name="Fujita N."/>
            <person name="Horinouchi S."/>
            <person name="Hayakawa M."/>
        </authorList>
    </citation>
    <scope>NUCLEOTIDE SEQUENCE [LARGE SCALE GENOMIC DNA]</scope>
    <source>
        <strain evidence="8">ATCC 14538 / DSM 43046 / CBS 188.64 / JCM 3121 / NBRC 102363 / NCIMB 12654 / NRRL B-3342 / UNCC 431</strain>
    </source>
</reference>
<evidence type="ECO:0000259" key="6">
    <source>
        <dbReference type="Pfam" id="PF18029"/>
    </source>
</evidence>
<evidence type="ECO:0000256" key="5">
    <source>
        <dbReference type="ARBA" id="ARBA00023239"/>
    </source>
</evidence>
<dbReference type="InterPro" id="IPR036428">
    <property type="entry name" value="PCD_sf"/>
</dbReference>
<evidence type="ECO:0000313" key="8">
    <source>
        <dbReference type="Proteomes" id="UP000007882"/>
    </source>
</evidence>
<evidence type="ECO:0000256" key="4">
    <source>
        <dbReference type="ARBA" id="ARBA00021735"/>
    </source>
</evidence>
<dbReference type="SUPFAM" id="SSF54593">
    <property type="entry name" value="Glyoxalase/Bleomycin resistance protein/Dihydroxybiphenyl dioxygenase"/>
    <property type="match status" value="1"/>
</dbReference>
<dbReference type="PATRIC" id="fig|512565.3.peg.8091"/>
<evidence type="ECO:0000256" key="1">
    <source>
        <dbReference type="ARBA" id="ARBA00001554"/>
    </source>
</evidence>
<keyword evidence="5" id="KW-0456">Lyase</keyword>
<dbReference type="Proteomes" id="UP000007882">
    <property type="component" value="Chromosome"/>
</dbReference>
<dbReference type="PANTHER" id="PTHR35908:SF1">
    <property type="entry name" value="CONSERVED PROTEIN"/>
    <property type="match status" value="1"/>
</dbReference>
<dbReference type="Pfam" id="PF18029">
    <property type="entry name" value="Glyoxalase_6"/>
    <property type="match status" value="1"/>
</dbReference>
<dbReference type="InterPro" id="IPR029068">
    <property type="entry name" value="Glyas_Bleomycin-R_OHBP_Dase"/>
</dbReference>
<dbReference type="GO" id="GO:0008124">
    <property type="term" value="F:4-alpha-hydroxytetrahydrobiopterin dehydratase activity"/>
    <property type="evidence" value="ECO:0007669"/>
    <property type="project" value="UniProtKB-EC"/>
</dbReference>
<dbReference type="STRING" id="512565.AMIS_80690"/>
<feature type="domain" description="Glyoxalase-like" evidence="6">
    <location>
        <begin position="110"/>
        <end position="216"/>
    </location>
</feature>
<dbReference type="EC" id="4.2.1.96" evidence="3"/>
<dbReference type="eggNOG" id="COG2154">
    <property type="taxonomic scope" value="Bacteria"/>
</dbReference>
<organism evidence="7 8">
    <name type="scientific">Actinoplanes missouriensis (strain ATCC 14538 / DSM 43046 / CBS 188.64 / JCM 3121 / NBRC 102363 / NCIMB 12654 / NRRL B-3342 / UNCC 431)</name>
    <dbReference type="NCBI Taxonomy" id="512565"/>
    <lineage>
        <taxon>Bacteria</taxon>
        <taxon>Bacillati</taxon>
        <taxon>Actinomycetota</taxon>
        <taxon>Actinomycetes</taxon>
        <taxon>Micromonosporales</taxon>
        <taxon>Micromonosporaceae</taxon>
        <taxon>Actinoplanes</taxon>
    </lineage>
</organism>
<dbReference type="SUPFAM" id="SSF55248">
    <property type="entry name" value="PCD-like"/>
    <property type="match status" value="1"/>
</dbReference>
<dbReference type="RefSeq" id="WP_014448171.1">
    <property type="nucleotide sequence ID" value="NC_017093.1"/>
</dbReference>
<dbReference type="EMBL" id="AP012319">
    <property type="protein sequence ID" value="BAL93289.1"/>
    <property type="molecule type" value="Genomic_DNA"/>
</dbReference>
<dbReference type="InterPro" id="IPR001533">
    <property type="entry name" value="Pterin_deHydtase"/>
</dbReference>
<dbReference type="GO" id="GO:0006729">
    <property type="term" value="P:tetrahydrobiopterin biosynthetic process"/>
    <property type="evidence" value="ECO:0007669"/>
    <property type="project" value="InterPro"/>
</dbReference>
<comment type="catalytic activity">
    <reaction evidence="1">
        <text>(4aS,6R)-4a-hydroxy-L-erythro-5,6,7,8-tetrahydrobiopterin = (6R)-L-erythro-6,7-dihydrobiopterin + H2O</text>
        <dbReference type="Rhea" id="RHEA:11920"/>
        <dbReference type="ChEBI" id="CHEBI:15377"/>
        <dbReference type="ChEBI" id="CHEBI:15642"/>
        <dbReference type="ChEBI" id="CHEBI:43120"/>
        <dbReference type="EC" id="4.2.1.96"/>
    </reaction>
</comment>
<dbReference type="InterPro" id="IPR041581">
    <property type="entry name" value="Glyoxalase_6"/>
</dbReference>
<dbReference type="PANTHER" id="PTHR35908">
    <property type="entry name" value="HYPOTHETICAL FUSION PROTEIN"/>
    <property type="match status" value="1"/>
</dbReference>
<accession>I0HJV2</accession>
<evidence type="ECO:0000256" key="3">
    <source>
        <dbReference type="ARBA" id="ARBA00013252"/>
    </source>
</evidence>
<dbReference type="HOGENOM" id="CLU_109854_0_0_11"/>
<sequence>MLSRSEASDAVGKQGWRFLLGTLRTSVRVTSLTDATTLATRAVDTCGADADDHLRIDVRPDRVEFVLQTRKSAAVTDRDVELAHRITAVTEDRTTPAVDADPRSVQELELAIDAMDIAAIRPFWKAVLGYTDEPGRTGPTDPLVDPVGQGPAIWFQQMTEPRQQRNRIHLDLCVPHDEASARIAEALVVGGRLLSDRRAPSFWVLADAEGNEICVTTWQGRD</sequence>
<dbReference type="KEGG" id="ams:AMIS_80690"/>
<protein>
    <recommendedName>
        <fullName evidence="4">Putative pterin-4-alpha-carbinolamine dehydratase</fullName>
        <ecNumber evidence="3">4.2.1.96</ecNumber>
    </recommendedName>
</protein>
<dbReference type="Gene3D" id="3.10.180.10">
    <property type="entry name" value="2,3-Dihydroxybiphenyl 1,2-Dioxygenase, domain 1"/>
    <property type="match status" value="1"/>
</dbReference>
<evidence type="ECO:0000313" key="7">
    <source>
        <dbReference type="EMBL" id="BAL93289.1"/>
    </source>
</evidence>
<evidence type="ECO:0000256" key="2">
    <source>
        <dbReference type="ARBA" id="ARBA00006472"/>
    </source>
</evidence>
<dbReference type="AlphaFoldDB" id="I0HJV2"/>
<comment type="similarity">
    <text evidence="2">Belongs to the pterin-4-alpha-carbinolamine dehydratase family.</text>
</comment>
<proteinExistence type="inferred from homology"/>
<dbReference type="Pfam" id="PF01329">
    <property type="entry name" value="Pterin_4a"/>
    <property type="match status" value="1"/>
</dbReference>
<keyword evidence="8" id="KW-1185">Reference proteome</keyword>
<gene>
    <name evidence="7" type="ordered locus">AMIS_80690</name>
</gene>
<name>I0HJV2_ACTM4</name>